<reference evidence="1 2" key="1">
    <citation type="submission" date="2017-04" db="EMBL/GenBank/DDBJ databases">
        <authorList>
            <person name="Afonso C.L."/>
            <person name="Miller P.J."/>
            <person name="Scott M.A."/>
            <person name="Spackman E."/>
            <person name="Goraichik I."/>
            <person name="Dimitrov K.M."/>
            <person name="Suarez D.L."/>
            <person name="Swayne D.E."/>
        </authorList>
    </citation>
    <scope>NUCLEOTIDE SEQUENCE [LARGE SCALE GENOMIC DNA]</scope>
    <source>
        <strain evidence="1 2">DSM 11622</strain>
    </source>
</reference>
<accession>A0A1W1VQ10</accession>
<dbReference type="OrthoDB" id="9816120at2"/>
<organism evidence="1 2">
    <name type="scientific">Hymenobacter roseosalivarius DSM 11622</name>
    <dbReference type="NCBI Taxonomy" id="645990"/>
    <lineage>
        <taxon>Bacteria</taxon>
        <taxon>Pseudomonadati</taxon>
        <taxon>Bacteroidota</taxon>
        <taxon>Cytophagia</taxon>
        <taxon>Cytophagales</taxon>
        <taxon>Hymenobacteraceae</taxon>
        <taxon>Hymenobacter</taxon>
    </lineage>
</organism>
<evidence type="ECO:0000313" key="1">
    <source>
        <dbReference type="EMBL" id="SMB95353.1"/>
    </source>
</evidence>
<gene>
    <name evidence="1" type="ORF">SAMN00120144_1918</name>
</gene>
<protein>
    <recommendedName>
        <fullName evidence="3">Secretion system C-terminal sorting domain-containing protein</fullName>
    </recommendedName>
</protein>
<evidence type="ECO:0008006" key="3">
    <source>
        <dbReference type="Google" id="ProtNLM"/>
    </source>
</evidence>
<evidence type="ECO:0000313" key="2">
    <source>
        <dbReference type="Proteomes" id="UP000192266"/>
    </source>
</evidence>
<dbReference type="RefSeq" id="WP_159452026.1">
    <property type="nucleotide sequence ID" value="NZ_FWWW01000068.1"/>
</dbReference>
<name>A0A1W1VQ10_9BACT</name>
<dbReference type="AlphaFoldDB" id="A0A1W1VQ10"/>
<proteinExistence type="predicted"/>
<sequence>MGAAARLRLRQPPRPVRLTIFDLTGRRIRTIAAPARRHTLDLTDLAAGVYLVRAESVNGGMTAVKRLLVR</sequence>
<dbReference type="Proteomes" id="UP000192266">
    <property type="component" value="Unassembled WGS sequence"/>
</dbReference>
<dbReference type="InterPro" id="IPR026444">
    <property type="entry name" value="Secre_tail"/>
</dbReference>
<dbReference type="EMBL" id="FWWW01000068">
    <property type="protein sequence ID" value="SMB95353.1"/>
    <property type="molecule type" value="Genomic_DNA"/>
</dbReference>
<dbReference type="NCBIfam" id="TIGR04183">
    <property type="entry name" value="Por_Secre_tail"/>
    <property type="match status" value="1"/>
</dbReference>
<keyword evidence="2" id="KW-1185">Reference proteome</keyword>
<dbReference type="STRING" id="645990.SAMN00120144_1918"/>